<dbReference type="PANTHER" id="PTHR37528">
    <property type="entry name" value="UPF0149 PROTEIN YGFB"/>
    <property type="match status" value="1"/>
</dbReference>
<keyword evidence="3" id="KW-1185">Reference proteome</keyword>
<dbReference type="Gene3D" id="1.20.120.740">
    <property type="entry name" value="YgfB uncharacterised protein family UPF0149, PF03695"/>
    <property type="match status" value="1"/>
</dbReference>
<comment type="caution">
    <text evidence="2">The sequence shown here is derived from an EMBL/GenBank/DDBJ whole genome shotgun (WGS) entry which is preliminary data.</text>
</comment>
<evidence type="ECO:0000313" key="3">
    <source>
        <dbReference type="Proteomes" id="UP000294656"/>
    </source>
</evidence>
<dbReference type="RefSeq" id="WP_133502155.1">
    <property type="nucleotide sequence ID" value="NZ_SNXC01000003.1"/>
</dbReference>
<dbReference type="AlphaFoldDB" id="A0A4R6MHR2"/>
<dbReference type="Proteomes" id="UP000294656">
    <property type="component" value="Unassembled WGS sequence"/>
</dbReference>
<dbReference type="OrthoDB" id="9783391at2"/>
<evidence type="ECO:0000256" key="1">
    <source>
        <dbReference type="ARBA" id="ARBA00038308"/>
    </source>
</evidence>
<dbReference type="InterPro" id="IPR011978">
    <property type="entry name" value="YgfB-like"/>
</dbReference>
<dbReference type="Pfam" id="PF03695">
    <property type="entry name" value="UPF0149"/>
    <property type="match status" value="1"/>
</dbReference>
<protein>
    <recommendedName>
        <fullName evidence="4">YecA family protein</fullName>
    </recommendedName>
</protein>
<reference evidence="2 3" key="1">
    <citation type="submission" date="2019-03" db="EMBL/GenBank/DDBJ databases">
        <title>Genomic Encyclopedia of Type Strains, Phase III (KMG-III): the genomes of soil and plant-associated and newly described type strains.</title>
        <authorList>
            <person name="Whitman W."/>
        </authorList>
    </citation>
    <scope>NUCLEOTIDE SEQUENCE [LARGE SCALE GENOMIC DNA]</scope>
    <source>
        <strain evidence="2 3">CECT 7378</strain>
    </source>
</reference>
<accession>A0A4R6MHR2</accession>
<organism evidence="2 3">
    <name type="scientific">Marinomonas balearica</name>
    <dbReference type="NCBI Taxonomy" id="491947"/>
    <lineage>
        <taxon>Bacteria</taxon>
        <taxon>Pseudomonadati</taxon>
        <taxon>Pseudomonadota</taxon>
        <taxon>Gammaproteobacteria</taxon>
        <taxon>Oceanospirillales</taxon>
        <taxon>Oceanospirillaceae</taxon>
        <taxon>Marinomonas</taxon>
    </lineage>
</organism>
<dbReference type="PANTHER" id="PTHR37528:SF1">
    <property type="entry name" value="UPF0149 PROTEIN YGFB"/>
    <property type="match status" value="1"/>
</dbReference>
<proteinExistence type="inferred from homology"/>
<name>A0A4R6MHR2_9GAMM</name>
<sequence length="198" mass="21909">MTTPTEVLKDALDFDSIADVFVTESISASPAELHGQLCGYLASGVSLPLEQWLAMVVEFCDIEAWKDTASREAIVTLYNATLTLLQNGEYAFEPSIADDDSELSVRGMTLSQWAHGFLAGYGLSGKKDNLSDDVKQVLQDFANISAMQSEMKDLEDNNDNEADLTELIEYVRLSAMMLYSEHHEVNPDVDHTKSNPLH</sequence>
<dbReference type="InterPro" id="IPR036255">
    <property type="entry name" value="YgfB-like_sf"/>
</dbReference>
<dbReference type="EMBL" id="SNXC01000003">
    <property type="protein sequence ID" value="TDP01107.1"/>
    <property type="molecule type" value="Genomic_DNA"/>
</dbReference>
<dbReference type="SUPFAM" id="SSF101327">
    <property type="entry name" value="YgfB-like"/>
    <property type="match status" value="1"/>
</dbReference>
<dbReference type="NCBIfam" id="TIGR02292">
    <property type="entry name" value="ygfB_yecA"/>
    <property type="match status" value="1"/>
</dbReference>
<evidence type="ECO:0008006" key="4">
    <source>
        <dbReference type="Google" id="ProtNLM"/>
    </source>
</evidence>
<evidence type="ECO:0000313" key="2">
    <source>
        <dbReference type="EMBL" id="TDP01107.1"/>
    </source>
</evidence>
<gene>
    <name evidence="2" type="ORF">DFP79_0259</name>
</gene>
<comment type="similarity">
    <text evidence="1">Belongs to the UPF0149 family.</text>
</comment>
<dbReference type="GO" id="GO:0005829">
    <property type="term" value="C:cytosol"/>
    <property type="evidence" value="ECO:0007669"/>
    <property type="project" value="TreeGrafter"/>
</dbReference>